<dbReference type="AlphaFoldDB" id="A0A6A6H9S9"/>
<evidence type="ECO:0000313" key="3">
    <source>
        <dbReference type="Proteomes" id="UP000800092"/>
    </source>
</evidence>
<dbReference type="InterPro" id="IPR036291">
    <property type="entry name" value="NAD(P)-bd_dom_sf"/>
</dbReference>
<dbReference type="InterPro" id="IPR011032">
    <property type="entry name" value="GroES-like_sf"/>
</dbReference>
<organism evidence="2 3">
    <name type="scientific">Viridothelium virens</name>
    <name type="common">Speckled blister lichen</name>
    <name type="synonym">Trypethelium virens</name>
    <dbReference type="NCBI Taxonomy" id="1048519"/>
    <lineage>
        <taxon>Eukaryota</taxon>
        <taxon>Fungi</taxon>
        <taxon>Dikarya</taxon>
        <taxon>Ascomycota</taxon>
        <taxon>Pezizomycotina</taxon>
        <taxon>Dothideomycetes</taxon>
        <taxon>Dothideomycetes incertae sedis</taxon>
        <taxon>Trypetheliales</taxon>
        <taxon>Trypetheliaceae</taxon>
        <taxon>Viridothelium</taxon>
    </lineage>
</organism>
<dbReference type="EMBL" id="ML991795">
    <property type="protein sequence ID" value="KAF2234876.1"/>
    <property type="molecule type" value="Genomic_DNA"/>
</dbReference>
<dbReference type="PANTHER" id="PTHR44013:SF1">
    <property type="entry name" value="ZINC-TYPE ALCOHOL DEHYDROGENASE-LIKE PROTEIN C16A3.02C"/>
    <property type="match status" value="1"/>
</dbReference>
<keyword evidence="3" id="KW-1185">Reference proteome</keyword>
<dbReference type="GO" id="GO:0016491">
    <property type="term" value="F:oxidoreductase activity"/>
    <property type="evidence" value="ECO:0007669"/>
    <property type="project" value="InterPro"/>
</dbReference>
<reference evidence="2" key="1">
    <citation type="journal article" date="2020" name="Stud. Mycol.">
        <title>101 Dothideomycetes genomes: a test case for predicting lifestyles and emergence of pathogens.</title>
        <authorList>
            <person name="Haridas S."/>
            <person name="Albert R."/>
            <person name="Binder M."/>
            <person name="Bloem J."/>
            <person name="Labutti K."/>
            <person name="Salamov A."/>
            <person name="Andreopoulos B."/>
            <person name="Baker S."/>
            <person name="Barry K."/>
            <person name="Bills G."/>
            <person name="Bluhm B."/>
            <person name="Cannon C."/>
            <person name="Castanera R."/>
            <person name="Culley D."/>
            <person name="Daum C."/>
            <person name="Ezra D."/>
            <person name="Gonzalez J."/>
            <person name="Henrissat B."/>
            <person name="Kuo A."/>
            <person name="Liang C."/>
            <person name="Lipzen A."/>
            <person name="Lutzoni F."/>
            <person name="Magnuson J."/>
            <person name="Mondo S."/>
            <person name="Nolan M."/>
            <person name="Ohm R."/>
            <person name="Pangilinan J."/>
            <person name="Park H.-J."/>
            <person name="Ramirez L."/>
            <person name="Alfaro M."/>
            <person name="Sun H."/>
            <person name="Tritt A."/>
            <person name="Yoshinaga Y."/>
            <person name="Zwiers L.-H."/>
            <person name="Turgeon B."/>
            <person name="Goodwin S."/>
            <person name="Spatafora J."/>
            <person name="Crous P."/>
            <person name="Grigoriev I."/>
        </authorList>
    </citation>
    <scope>NUCLEOTIDE SEQUENCE</scope>
    <source>
        <strain evidence="2">Tuck. ex Michener</strain>
    </source>
</reference>
<dbReference type="Proteomes" id="UP000800092">
    <property type="component" value="Unassembled WGS sequence"/>
</dbReference>
<gene>
    <name evidence="2" type="ORF">EV356DRAFT_484520</name>
</gene>
<dbReference type="Gene3D" id="3.40.50.720">
    <property type="entry name" value="NAD(P)-binding Rossmann-like Domain"/>
    <property type="match status" value="1"/>
</dbReference>
<dbReference type="OrthoDB" id="201656at2759"/>
<accession>A0A6A6H9S9</accession>
<dbReference type="InterPro" id="IPR013154">
    <property type="entry name" value="ADH-like_N"/>
</dbReference>
<dbReference type="Pfam" id="PF08240">
    <property type="entry name" value="ADH_N"/>
    <property type="match status" value="1"/>
</dbReference>
<dbReference type="Pfam" id="PF13602">
    <property type="entry name" value="ADH_zinc_N_2"/>
    <property type="match status" value="1"/>
</dbReference>
<evidence type="ECO:0000313" key="2">
    <source>
        <dbReference type="EMBL" id="KAF2234876.1"/>
    </source>
</evidence>
<dbReference type="CDD" id="cd08267">
    <property type="entry name" value="MDR1"/>
    <property type="match status" value="1"/>
</dbReference>
<dbReference type="InterPro" id="IPR052733">
    <property type="entry name" value="Chloroplast_QOR"/>
</dbReference>
<dbReference type="SUPFAM" id="SSF50129">
    <property type="entry name" value="GroES-like"/>
    <property type="match status" value="1"/>
</dbReference>
<protein>
    <submittedName>
        <fullName evidence="2">Putative zinc-type alcohol dehydrogenase-like protein C16A3.02c</fullName>
    </submittedName>
</protein>
<name>A0A6A6H9S9_VIRVR</name>
<proteinExistence type="predicted"/>
<dbReference type="InterPro" id="IPR020843">
    <property type="entry name" value="ER"/>
</dbReference>
<feature type="domain" description="Enoyl reductase (ER)" evidence="1">
    <location>
        <begin position="12"/>
        <end position="326"/>
    </location>
</feature>
<dbReference type="SUPFAM" id="SSF51735">
    <property type="entry name" value="NAD(P)-binding Rossmann-fold domains"/>
    <property type="match status" value="1"/>
</dbReference>
<evidence type="ECO:0000259" key="1">
    <source>
        <dbReference type="SMART" id="SM00829"/>
    </source>
</evidence>
<dbReference type="PANTHER" id="PTHR44013">
    <property type="entry name" value="ZINC-TYPE ALCOHOL DEHYDROGENASE-LIKE PROTEIN C16A3.02C"/>
    <property type="match status" value="1"/>
</dbReference>
<dbReference type="SMART" id="SM00829">
    <property type="entry name" value="PKS_ER"/>
    <property type="match status" value="1"/>
</dbReference>
<dbReference type="Gene3D" id="3.90.180.10">
    <property type="entry name" value="Medium-chain alcohol dehydrogenases, catalytic domain"/>
    <property type="match status" value="1"/>
</dbReference>
<sequence length="333" mass="35452">MRAWQYTATRGGLENNLKLNASAPVPVPKDPSTQHVIQVLSVCLNPVDYKVAELIPSAMLPKRSTPGIDFVGKVATAARESRLVKGDTVFGIAALSPLAGGALADYVVVPMEGAAKLPPGVEPIDAATLGVAGLSAYQAIVPYVKAGDKIFINGGSGGVGIFSIQIAKNLGCYVITSCSTANINLCRTLGADEVIDYKKGSVLEMLRKCGDFNHIVDNVGNDFQLYWQAHTYSGPSAKFVGVAGGPSLRHLAFATATRLWPGFLGGGRRQFVSFLAQPKLHHLQQMGTWMAEGKIKAIIDSKFPFDKALDAFRRLKTERARGKIVINVAAANS</sequence>